<dbReference type="AlphaFoldDB" id="A0A560FTF8"/>
<feature type="domain" description="YCII-related" evidence="2">
    <location>
        <begin position="13"/>
        <end position="76"/>
    </location>
</feature>
<evidence type="ECO:0000313" key="4">
    <source>
        <dbReference type="Proteomes" id="UP000319859"/>
    </source>
</evidence>
<dbReference type="InterPro" id="IPR005545">
    <property type="entry name" value="YCII"/>
</dbReference>
<dbReference type="PANTHER" id="PTHR37828:SF1">
    <property type="entry name" value="YCII-RELATED DOMAIN-CONTAINING PROTEIN"/>
    <property type="match status" value="1"/>
</dbReference>
<dbReference type="Proteomes" id="UP000319859">
    <property type="component" value="Unassembled WGS sequence"/>
</dbReference>
<name>A0A560FTF8_9PROT</name>
<dbReference type="OrthoDB" id="9814407at2"/>
<dbReference type="SUPFAM" id="SSF54909">
    <property type="entry name" value="Dimeric alpha+beta barrel"/>
    <property type="match status" value="1"/>
</dbReference>
<gene>
    <name evidence="3" type="ORF">FBZ89_101457</name>
</gene>
<evidence type="ECO:0000313" key="3">
    <source>
        <dbReference type="EMBL" id="TWB24831.1"/>
    </source>
</evidence>
<dbReference type="EMBL" id="VITN01000001">
    <property type="protein sequence ID" value="TWB24831.1"/>
    <property type="molecule type" value="Genomic_DNA"/>
</dbReference>
<sequence length="95" mass="10206">MFVVSLTFATNRAEAGQYMDGHNSWLRQGFEDGVFLLSGSLQPQQGGAILAHNTTLPDLQARVDADPFMAQGVVAAEIAEITPSRADDRLAFLLG</sequence>
<dbReference type="Gene3D" id="3.30.70.1060">
    <property type="entry name" value="Dimeric alpha+beta barrel"/>
    <property type="match status" value="1"/>
</dbReference>
<comment type="caution">
    <text evidence="3">The sequence shown here is derived from an EMBL/GenBank/DDBJ whole genome shotgun (WGS) entry which is preliminary data.</text>
</comment>
<dbReference type="InterPro" id="IPR011008">
    <property type="entry name" value="Dimeric_a/b-barrel"/>
</dbReference>
<comment type="similarity">
    <text evidence="1">Belongs to the YciI family.</text>
</comment>
<evidence type="ECO:0000259" key="2">
    <source>
        <dbReference type="Pfam" id="PF03795"/>
    </source>
</evidence>
<accession>A0A560FTF8</accession>
<evidence type="ECO:0000256" key="1">
    <source>
        <dbReference type="ARBA" id="ARBA00007689"/>
    </source>
</evidence>
<protein>
    <submittedName>
        <fullName evidence="3">Uncharacterized protein YciI</fullName>
    </submittedName>
</protein>
<proteinExistence type="inferred from homology"/>
<reference evidence="3 4" key="1">
    <citation type="submission" date="2019-06" db="EMBL/GenBank/DDBJ databases">
        <title>Genomic Encyclopedia of Type Strains, Phase IV (KMG-V): Genome sequencing to study the core and pangenomes of soil and plant-associated prokaryotes.</title>
        <authorList>
            <person name="Whitman W."/>
        </authorList>
    </citation>
    <scope>NUCLEOTIDE SEQUENCE [LARGE SCALE GENOMIC DNA]</scope>
    <source>
        <strain evidence="3 4">BR 11880</strain>
    </source>
</reference>
<dbReference type="PANTHER" id="PTHR37828">
    <property type="entry name" value="GSR2449 PROTEIN"/>
    <property type="match status" value="1"/>
</dbReference>
<dbReference type="Pfam" id="PF03795">
    <property type="entry name" value="YCII"/>
    <property type="match status" value="1"/>
</dbReference>
<organism evidence="3 4">
    <name type="scientific">Nitrospirillum amazonense</name>
    <dbReference type="NCBI Taxonomy" id="28077"/>
    <lineage>
        <taxon>Bacteria</taxon>
        <taxon>Pseudomonadati</taxon>
        <taxon>Pseudomonadota</taxon>
        <taxon>Alphaproteobacteria</taxon>
        <taxon>Rhodospirillales</taxon>
        <taxon>Azospirillaceae</taxon>
        <taxon>Nitrospirillum</taxon>
    </lineage>
</organism>
<dbReference type="RefSeq" id="WP_145748390.1">
    <property type="nucleotide sequence ID" value="NZ_VITN01000001.1"/>
</dbReference>